<dbReference type="Proteomes" id="UP000784294">
    <property type="component" value="Unassembled WGS sequence"/>
</dbReference>
<reference evidence="2" key="1">
    <citation type="submission" date="2018-11" db="EMBL/GenBank/DDBJ databases">
        <authorList>
            <consortium name="Pathogen Informatics"/>
        </authorList>
    </citation>
    <scope>NUCLEOTIDE SEQUENCE</scope>
</reference>
<proteinExistence type="predicted"/>
<dbReference type="AlphaFoldDB" id="A0A3S5BAU1"/>
<evidence type="ECO:0000256" key="1">
    <source>
        <dbReference type="SAM" id="MobiDB-lite"/>
    </source>
</evidence>
<evidence type="ECO:0000313" key="2">
    <source>
        <dbReference type="EMBL" id="VEL41340.1"/>
    </source>
</evidence>
<keyword evidence="3" id="KW-1185">Reference proteome</keyword>
<protein>
    <submittedName>
        <fullName evidence="2">Uncharacterized protein</fullName>
    </submittedName>
</protein>
<dbReference type="EMBL" id="CAAALY010268876">
    <property type="protein sequence ID" value="VEL41340.1"/>
    <property type="molecule type" value="Genomic_DNA"/>
</dbReference>
<comment type="caution">
    <text evidence="2">The sequence shown here is derived from an EMBL/GenBank/DDBJ whole genome shotgun (WGS) entry which is preliminary data.</text>
</comment>
<sequence length="104" mass="10639">MDDDASKPNCLSDSIVDDMLSQPLKSEPLVEPDMDTYSDADGSSGHTTIATGGITSNEAAAGNAQQSSVCMAIAEAICSGANGRESESRGLPGGSGSFLFELMF</sequence>
<accession>A0A3S5BAU1</accession>
<gene>
    <name evidence="2" type="ORF">PXEA_LOCUS34780</name>
</gene>
<name>A0A3S5BAU1_9PLAT</name>
<feature type="region of interest" description="Disordered" evidence="1">
    <location>
        <begin position="1"/>
        <end position="52"/>
    </location>
</feature>
<evidence type="ECO:0000313" key="3">
    <source>
        <dbReference type="Proteomes" id="UP000784294"/>
    </source>
</evidence>
<organism evidence="2 3">
    <name type="scientific">Protopolystoma xenopodis</name>
    <dbReference type="NCBI Taxonomy" id="117903"/>
    <lineage>
        <taxon>Eukaryota</taxon>
        <taxon>Metazoa</taxon>
        <taxon>Spiralia</taxon>
        <taxon>Lophotrochozoa</taxon>
        <taxon>Platyhelminthes</taxon>
        <taxon>Monogenea</taxon>
        <taxon>Polyopisthocotylea</taxon>
        <taxon>Polystomatidea</taxon>
        <taxon>Polystomatidae</taxon>
        <taxon>Protopolystoma</taxon>
    </lineage>
</organism>